<evidence type="ECO:0000313" key="5">
    <source>
        <dbReference type="Proteomes" id="UP000237749"/>
    </source>
</evidence>
<comment type="caution">
    <text evidence="4">The sequence shown here is derived from an EMBL/GenBank/DDBJ whole genome shotgun (WGS) entry which is preliminary data.</text>
</comment>
<keyword evidence="1 2" id="KW-0238">DNA-binding</keyword>
<evidence type="ECO:0000256" key="2">
    <source>
        <dbReference type="PROSITE-ProRule" id="PRU00335"/>
    </source>
</evidence>
<dbReference type="Proteomes" id="UP000237749">
    <property type="component" value="Unassembled WGS sequence"/>
</dbReference>
<dbReference type="Pfam" id="PF00440">
    <property type="entry name" value="TetR_N"/>
    <property type="match status" value="1"/>
</dbReference>
<dbReference type="PROSITE" id="PS50977">
    <property type="entry name" value="HTH_TETR_2"/>
    <property type="match status" value="1"/>
</dbReference>
<keyword evidence="5" id="KW-1185">Reference proteome</keyword>
<dbReference type="SUPFAM" id="SSF46689">
    <property type="entry name" value="Homeodomain-like"/>
    <property type="match status" value="1"/>
</dbReference>
<accession>A0A2S6HQH1</accession>
<name>A0A2S6HQH1_9FIRM</name>
<dbReference type="RefSeq" id="WP_242980232.1">
    <property type="nucleotide sequence ID" value="NZ_PTJA01000009.1"/>
</dbReference>
<organism evidence="4 5">
    <name type="scientific">Lacrimispora xylanisolvens</name>
    <dbReference type="NCBI Taxonomy" id="384636"/>
    <lineage>
        <taxon>Bacteria</taxon>
        <taxon>Bacillati</taxon>
        <taxon>Bacillota</taxon>
        <taxon>Clostridia</taxon>
        <taxon>Lachnospirales</taxon>
        <taxon>Lachnospiraceae</taxon>
        <taxon>Lacrimispora</taxon>
    </lineage>
</organism>
<dbReference type="Pfam" id="PF14278">
    <property type="entry name" value="TetR_C_8"/>
    <property type="match status" value="1"/>
</dbReference>
<dbReference type="PANTHER" id="PTHR43479:SF7">
    <property type="entry name" value="TETR-FAMILY TRANSCRIPTIONAL REGULATOR"/>
    <property type="match status" value="1"/>
</dbReference>
<sequence>MDRRIKKTRQLIMDTFIDLLSEKEFEKITINDIAERADINRGTVYLHYLDKYDLLDKCIEKHIDLLLNHCANSSNTTLDASAIQSVFEYLEKNFTIYKLLLNNEGFGFFRSRLYVIIAQTVTEVIGKKSEGNKFSNGITTHFLTSGFIGVLEWWINNSMPCSVQEVTAQLLFLLEPYTRHLVSD</sequence>
<dbReference type="AlphaFoldDB" id="A0A2S6HQH1"/>
<gene>
    <name evidence="4" type="ORF">BXY41_109215</name>
</gene>
<evidence type="ECO:0000256" key="1">
    <source>
        <dbReference type="ARBA" id="ARBA00023125"/>
    </source>
</evidence>
<proteinExistence type="predicted"/>
<reference evidence="4 5" key="1">
    <citation type="submission" date="2018-02" db="EMBL/GenBank/DDBJ databases">
        <title>Genomic Encyclopedia of Archaeal and Bacterial Type Strains, Phase II (KMG-II): from individual species to whole genera.</title>
        <authorList>
            <person name="Goeker M."/>
        </authorList>
    </citation>
    <scope>NUCLEOTIDE SEQUENCE [LARGE SCALE GENOMIC DNA]</scope>
    <source>
        <strain evidence="4 5">DSM 3808</strain>
    </source>
</reference>
<dbReference type="PRINTS" id="PR00455">
    <property type="entry name" value="HTHTETR"/>
</dbReference>
<dbReference type="InterPro" id="IPR050624">
    <property type="entry name" value="HTH-type_Tx_Regulator"/>
</dbReference>
<dbReference type="PANTHER" id="PTHR43479">
    <property type="entry name" value="ACREF/ENVCD OPERON REPRESSOR-RELATED"/>
    <property type="match status" value="1"/>
</dbReference>
<dbReference type="EMBL" id="PTJA01000009">
    <property type="protein sequence ID" value="PPK79736.1"/>
    <property type="molecule type" value="Genomic_DNA"/>
</dbReference>
<feature type="domain" description="HTH tetR-type" evidence="3">
    <location>
        <begin position="6"/>
        <end position="66"/>
    </location>
</feature>
<dbReference type="GO" id="GO:0003677">
    <property type="term" value="F:DNA binding"/>
    <property type="evidence" value="ECO:0007669"/>
    <property type="project" value="UniProtKB-UniRule"/>
</dbReference>
<feature type="DNA-binding region" description="H-T-H motif" evidence="2">
    <location>
        <begin position="29"/>
        <end position="48"/>
    </location>
</feature>
<evidence type="ECO:0000313" key="4">
    <source>
        <dbReference type="EMBL" id="PPK79736.1"/>
    </source>
</evidence>
<dbReference type="Gene3D" id="1.10.357.10">
    <property type="entry name" value="Tetracycline Repressor, domain 2"/>
    <property type="match status" value="1"/>
</dbReference>
<dbReference type="InterPro" id="IPR009057">
    <property type="entry name" value="Homeodomain-like_sf"/>
</dbReference>
<dbReference type="InterPro" id="IPR039532">
    <property type="entry name" value="TetR_C_Firmicutes"/>
</dbReference>
<evidence type="ECO:0000259" key="3">
    <source>
        <dbReference type="PROSITE" id="PS50977"/>
    </source>
</evidence>
<protein>
    <submittedName>
        <fullName evidence="4">TetR family transcriptional regulator</fullName>
    </submittedName>
</protein>
<dbReference type="InterPro" id="IPR001647">
    <property type="entry name" value="HTH_TetR"/>
</dbReference>